<dbReference type="Gene3D" id="3.40.50.1820">
    <property type="entry name" value="alpha/beta hydrolase"/>
    <property type="match status" value="1"/>
</dbReference>
<reference evidence="3" key="1">
    <citation type="journal article" date="2019" name="Int. J. Syst. Evol. Microbiol.">
        <title>The Global Catalogue of Microorganisms (GCM) 10K type strain sequencing project: providing services to taxonomists for standard genome sequencing and annotation.</title>
        <authorList>
            <consortium name="The Broad Institute Genomics Platform"/>
            <consortium name="The Broad Institute Genome Sequencing Center for Infectious Disease"/>
            <person name="Wu L."/>
            <person name="Ma J."/>
        </authorList>
    </citation>
    <scope>NUCLEOTIDE SEQUENCE [LARGE SCALE GENOMIC DNA]</scope>
    <source>
        <strain evidence="3">CGMCC 1.13718</strain>
    </source>
</reference>
<gene>
    <name evidence="2" type="ORF">ACFQBM_09260</name>
</gene>
<dbReference type="Pfam" id="PF12697">
    <property type="entry name" value="Abhydrolase_6"/>
    <property type="match status" value="1"/>
</dbReference>
<sequence>MNRVSKDRGECIVFVHGALADARMWQPHISNIESEYDARAVTLRHFDAAEDCSFGLNTHADDLAGFLKSLHEPAHIVAWSYGADVVLNTLTRHGSAVASVFLYEPGYPGSVPQEKMNSWLADANAMFAPIFQAVEQGDLPLAVELLMDASANRKGYFSSQADFYRQQQLSKAYTLPLQLNQSEQPQLDADSLGEINVDTTIAFGSQSRHLNKVTCASVSASVNGSRLLCVPDVNHMLPQENPDHFMLLVREHLSQIGN</sequence>
<accession>A0ABW1YL53</accession>
<dbReference type="InterPro" id="IPR029058">
    <property type="entry name" value="AB_hydrolase_fold"/>
</dbReference>
<dbReference type="EMBL" id="JBHSVR010000001">
    <property type="protein sequence ID" value="MFC6633468.1"/>
    <property type="molecule type" value="Genomic_DNA"/>
</dbReference>
<proteinExistence type="predicted"/>
<comment type="caution">
    <text evidence="2">The sequence shown here is derived from an EMBL/GenBank/DDBJ whole genome shotgun (WGS) entry which is preliminary data.</text>
</comment>
<dbReference type="InterPro" id="IPR000073">
    <property type="entry name" value="AB_hydrolase_1"/>
</dbReference>
<organism evidence="2 3">
    <name type="scientific">Microbulbifer taiwanensis</name>
    <dbReference type="NCBI Taxonomy" id="986746"/>
    <lineage>
        <taxon>Bacteria</taxon>
        <taxon>Pseudomonadati</taxon>
        <taxon>Pseudomonadota</taxon>
        <taxon>Gammaproteobacteria</taxon>
        <taxon>Cellvibrionales</taxon>
        <taxon>Microbulbiferaceae</taxon>
        <taxon>Microbulbifer</taxon>
    </lineage>
</organism>
<evidence type="ECO:0000313" key="2">
    <source>
        <dbReference type="EMBL" id="MFC6633468.1"/>
    </source>
</evidence>
<dbReference type="SUPFAM" id="SSF53474">
    <property type="entry name" value="alpha/beta-Hydrolases"/>
    <property type="match status" value="1"/>
</dbReference>
<dbReference type="Proteomes" id="UP001596425">
    <property type="component" value="Unassembled WGS sequence"/>
</dbReference>
<evidence type="ECO:0000259" key="1">
    <source>
        <dbReference type="Pfam" id="PF12697"/>
    </source>
</evidence>
<dbReference type="InterPro" id="IPR050266">
    <property type="entry name" value="AB_hydrolase_sf"/>
</dbReference>
<dbReference type="PANTHER" id="PTHR43798">
    <property type="entry name" value="MONOACYLGLYCEROL LIPASE"/>
    <property type="match status" value="1"/>
</dbReference>
<protein>
    <submittedName>
        <fullName evidence="2">Alpha/beta fold hydrolase</fullName>
    </submittedName>
</protein>
<keyword evidence="2" id="KW-0378">Hydrolase</keyword>
<evidence type="ECO:0000313" key="3">
    <source>
        <dbReference type="Proteomes" id="UP001596425"/>
    </source>
</evidence>
<feature type="domain" description="AB hydrolase-1" evidence="1">
    <location>
        <begin position="12"/>
        <end position="243"/>
    </location>
</feature>
<dbReference type="RefSeq" id="WP_193192961.1">
    <property type="nucleotide sequence ID" value="NZ_JACZFR010000036.1"/>
</dbReference>
<keyword evidence="3" id="KW-1185">Reference proteome</keyword>
<name>A0ABW1YL53_9GAMM</name>
<dbReference type="GO" id="GO:0016787">
    <property type="term" value="F:hydrolase activity"/>
    <property type="evidence" value="ECO:0007669"/>
    <property type="project" value="UniProtKB-KW"/>
</dbReference>